<dbReference type="EMBL" id="KL198043">
    <property type="protein sequence ID" value="KDQ13504.1"/>
    <property type="molecule type" value="Genomic_DNA"/>
</dbReference>
<accession>A0A067MD75</accession>
<dbReference type="HOGENOM" id="CLU_077462_0_1_1"/>
<feature type="region of interest" description="Disordered" evidence="4">
    <location>
        <begin position="185"/>
        <end position="235"/>
    </location>
</feature>
<dbReference type="GO" id="GO:0005655">
    <property type="term" value="C:nucleolar ribonuclease P complex"/>
    <property type="evidence" value="ECO:0007669"/>
    <property type="project" value="InterPro"/>
</dbReference>
<evidence type="ECO:0000313" key="5">
    <source>
        <dbReference type="EMBL" id="KDQ13504.1"/>
    </source>
</evidence>
<dbReference type="GO" id="GO:0001682">
    <property type="term" value="P:tRNA 5'-leader removal"/>
    <property type="evidence" value="ECO:0007669"/>
    <property type="project" value="InterPro"/>
</dbReference>
<dbReference type="InParanoid" id="A0A067MD75"/>
<feature type="compositionally biased region" description="Acidic residues" evidence="4">
    <location>
        <begin position="223"/>
        <end position="235"/>
    </location>
</feature>
<keyword evidence="2" id="KW-0819">tRNA processing</keyword>
<dbReference type="InterPro" id="IPR036882">
    <property type="entry name" value="Alba-like_dom_sf"/>
</dbReference>
<gene>
    <name evidence="5" type="ORF">BOTBODRAFT_111451</name>
</gene>
<reference evidence="6" key="1">
    <citation type="journal article" date="2014" name="Proc. Natl. Acad. Sci. U.S.A.">
        <title>Extensive sampling of basidiomycete genomes demonstrates inadequacy of the white-rot/brown-rot paradigm for wood decay fungi.</title>
        <authorList>
            <person name="Riley R."/>
            <person name="Salamov A.A."/>
            <person name="Brown D.W."/>
            <person name="Nagy L.G."/>
            <person name="Floudas D."/>
            <person name="Held B.W."/>
            <person name="Levasseur A."/>
            <person name="Lombard V."/>
            <person name="Morin E."/>
            <person name="Otillar R."/>
            <person name="Lindquist E.A."/>
            <person name="Sun H."/>
            <person name="LaButti K.M."/>
            <person name="Schmutz J."/>
            <person name="Jabbour D."/>
            <person name="Luo H."/>
            <person name="Baker S.E."/>
            <person name="Pisabarro A.G."/>
            <person name="Walton J.D."/>
            <person name="Blanchette R.A."/>
            <person name="Henrissat B."/>
            <person name="Martin F."/>
            <person name="Cullen D."/>
            <person name="Hibbett D.S."/>
            <person name="Grigoriev I.V."/>
        </authorList>
    </citation>
    <scope>NUCLEOTIDE SEQUENCE [LARGE SCALE GENOMIC DNA]</scope>
    <source>
        <strain evidence="6">FD-172 SS1</strain>
    </source>
</reference>
<evidence type="ECO:0000313" key="6">
    <source>
        <dbReference type="Proteomes" id="UP000027195"/>
    </source>
</evidence>
<dbReference type="Pfam" id="PF12328">
    <property type="entry name" value="Rpp20"/>
    <property type="match status" value="1"/>
</dbReference>
<dbReference type="Gene3D" id="3.30.110.20">
    <property type="entry name" value="Alba-like domain"/>
    <property type="match status" value="1"/>
</dbReference>
<dbReference type="InterPro" id="IPR014612">
    <property type="entry name" value="Pop7/Rpp20"/>
</dbReference>
<protein>
    <submittedName>
        <fullName evidence="5">Uncharacterized protein</fullName>
    </submittedName>
</protein>
<comment type="subcellular location">
    <subcellularLocation>
        <location evidence="1">Nucleus</location>
    </subcellularLocation>
</comment>
<evidence type="ECO:0000256" key="3">
    <source>
        <dbReference type="ARBA" id="ARBA00023242"/>
    </source>
</evidence>
<evidence type="ECO:0000256" key="4">
    <source>
        <dbReference type="SAM" id="MobiDB-lite"/>
    </source>
</evidence>
<dbReference type="GO" id="GO:0000172">
    <property type="term" value="C:ribonuclease MRP complex"/>
    <property type="evidence" value="ECO:0007669"/>
    <property type="project" value="InterPro"/>
</dbReference>
<keyword evidence="6" id="KW-1185">Reference proteome</keyword>
<proteinExistence type="predicted"/>
<evidence type="ECO:0000256" key="1">
    <source>
        <dbReference type="ARBA" id="ARBA00004123"/>
    </source>
</evidence>
<feature type="compositionally biased region" description="Pro residues" evidence="4">
    <location>
        <begin position="1"/>
        <end position="10"/>
    </location>
</feature>
<evidence type="ECO:0000256" key="2">
    <source>
        <dbReference type="ARBA" id="ARBA00022694"/>
    </source>
</evidence>
<name>A0A067MD75_BOTB1</name>
<dbReference type="AlphaFoldDB" id="A0A067MD75"/>
<dbReference type="Proteomes" id="UP000027195">
    <property type="component" value="Unassembled WGS sequence"/>
</dbReference>
<sequence length="235" mass="25420">MPDTPEPPKPSNSKKNDSKNKGKSQNVRSSSKKDKPTVPRPRPKMTKLAPPRPFPTVSLSSNATGPYSARAEGKNNICVTRRSPLGMYLRRCAALVNDDGYRTLDFYALGAAIPHLLLLTTSLPRILPFPADEIVSSIHTGTVKCVDEMLPGDDEEEEEGENTLRERDKSCLRVTMKIGDGVRVSGRKGAPIQNKAKKLQTAGTGTGKEKGKGKRAAKAALDDIPDAPDDDGMVE</sequence>
<keyword evidence="3" id="KW-0539">Nucleus</keyword>
<dbReference type="OrthoDB" id="416729at2759"/>
<feature type="region of interest" description="Disordered" evidence="4">
    <location>
        <begin position="1"/>
        <end position="70"/>
    </location>
</feature>
<organism evidence="5 6">
    <name type="scientific">Botryobasidium botryosum (strain FD-172 SS1)</name>
    <dbReference type="NCBI Taxonomy" id="930990"/>
    <lineage>
        <taxon>Eukaryota</taxon>
        <taxon>Fungi</taxon>
        <taxon>Dikarya</taxon>
        <taxon>Basidiomycota</taxon>
        <taxon>Agaricomycotina</taxon>
        <taxon>Agaricomycetes</taxon>
        <taxon>Cantharellales</taxon>
        <taxon>Botryobasidiaceae</taxon>
        <taxon>Botryobasidium</taxon>
    </lineage>
</organism>
<dbReference type="GO" id="GO:0003676">
    <property type="term" value="F:nucleic acid binding"/>
    <property type="evidence" value="ECO:0007669"/>
    <property type="project" value="InterPro"/>
</dbReference>